<proteinExistence type="predicted"/>
<dbReference type="Proteomes" id="UP000221165">
    <property type="component" value="Unassembled WGS sequence"/>
</dbReference>
<dbReference type="GeneID" id="94434346"/>
<dbReference type="EMBL" id="MIGC01009365">
    <property type="protein sequence ID" value="PHJ15155.1"/>
    <property type="molecule type" value="Genomic_DNA"/>
</dbReference>
<gene>
    <name evidence="2" type="ORF">CSUI_011034</name>
</gene>
<keyword evidence="3" id="KW-1185">Reference proteome</keyword>
<protein>
    <submittedName>
        <fullName evidence="2">Uncharacterized protein</fullName>
    </submittedName>
</protein>
<name>A0A2C6KF98_9APIC</name>
<evidence type="ECO:0000256" key="1">
    <source>
        <dbReference type="SAM" id="MobiDB-lite"/>
    </source>
</evidence>
<dbReference type="AlphaFoldDB" id="A0A2C6KF98"/>
<reference evidence="2 3" key="1">
    <citation type="journal article" date="2017" name="Int. J. Parasitol.">
        <title>The genome of the protozoan parasite Cystoisospora suis and a reverse vaccinology approach to identify vaccine candidates.</title>
        <authorList>
            <person name="Palmieri N."/>
            <person name="Shrestha A."/>
            <person name="Ruttkowski B."/>
            <person name="Beck T."/>
            <person name="Vogl C."/>
            <person name="Tomley F."/>
            <person name="Blake D.P."/>
            <person name="Joachim A."/>
        </authorList>
    </citation>
    <scope>NUCLEOTIDE SEQUENCE [LARGE SCALE GENOMIC DNA]</scope>
    <source>
        <strain evidence="2 3">Wien I</strain>
    </source>
</reference>
<dbReference type="VEuPathDB" id="ToxoDB:CSUI_011034"/>
<sequence>RCRQEGAGHQEAREKGPESVTSALFSAASGPSSRSTSTGEGGEENITSLRTKTDKIRALLVSAVWATGESYVDCRSAGALRTQSQPASH</sequence>
<evidence type="ECO:0000313" key="3">
    <source>
        <dbReference type="Proteomes" id="UP000221165"/>
    </source>
</evidence>
<feature type="non-terminal residue" evidence="2">
    <location>
        <position position="89"/>
    </location>
</feature>
<feature type="compositionally biased region" description="Basic and acidic residues" evidence="1">
    <location>
        <begin position="1"/>
        <end position="17"/>
    </location>
</feature>
<feature type="region of interest" description="Disordered" evidence="1">
    <location>
        <begin position="1"/>
        <end position="49"/>
    </location>
</feature>
<feature type="non-terminal residue" evidence="2">
    <location>
        <position position="1"/>
    </location>
</feature>
<feature type="compositionally biased region" description="Low complexity" evidence="1">
    <location>
        <begin position="29"/>
        <end position="48"/>
    </location>
</feature>
<evidence type="ECO:0000313" key="2">
    <source>
        <dbReference type="EMBL" id="PHJ15155.1"/>
    </source>
</evidence>
<comment type="caution">
    <text evidence="2">The sequence shown here is derived from an EMBL/GenBank/DDBJ whole genome shotgun (WGS) entry which is preliminary data.</text>
</comment>
<accession>A0A2C6KF98</accession>
<organism evidence="2 3">
    <name type="scientific">Cystoisospora suis</name>
    <dbReference type="NCBI Taxonomy" id="483139"/>
    <lineage>
        <taxon>Eukaryota</taxon>
        <taxon>Sar</taxon>
        <taxon>Alveolata</taxon>
        <taxon>Apicomplexa</taxon>
        <taxon>Conoidasida</taxon>
        <taxon>Coccidia</taxon>
        <taxon>Eucoccidiorida</taxon>
        <taxon>Eimeriorina</taxon>
        <taxon>Sarcocystidae</taxon>
        <taxon>Cystoisospora</taxon>
    </lineage>
</organism>
<dbReference type="RefSeq" id="XP_067916889.1">
    <property type="nucleotide sequence ID" value="XM_068071135.1"/>
</dbReference>